<dbReference type="AlphaFoldDB" id="A0A8H6JAE2"/>
<evidence type="ECO:0000256" key="1">
    <source>
        <dbReference type="SAM" id="MobiDB-lite"/>
    </source>
</evidence>
<comment type="caution">
    <text evidence="2">The sequence shown here is derived from an EMBL/GenBank/DDBJ whole genome shotgun (WGS) entry which is preliminary data.</text>
</comment>
<dbReference type="EMBL" id="WIGN01000107">
    <property type="protein sequence ID" value="KAF6809093.1"/>
    <property type="molecule type" value="Genomic_DNA"/>
</dbReference>
<reference evidence="2 3" key="1">
    <citation type="journal article" date="2020" name="Phytopathology">
        <title>Genome Sequence Resources of Colletotrichum truncatum, C. plurivorum, C. musicola, and C. sojae: Four Species Pathogenic to Soybean (Glycine max).</title>
        <authorList>
            <person name="Rogerio F."/>
            <person name="Boufleur T.R."/>
            <person name="Ciampi-Guillardi M."/>
            <person name="Sukno S.A."/>
            <person name="Thon M.R."/>
            <person name="Massola Junior N.S."/>
            <person name="Baroncelli R."/>
        </authorList>
    </citation>
    <scope>NUCLEOTIDE SEQUENCE [LARGE SCALE GENOMIC DNA]</scope>
    <source>
        <strain evidence="2 3">LFN0009</strain>
    </source>
</reference>
<feature type="region of interest" description="Disordered" evidence="1">
    <location>
        <begin position="1"/>
        <end position="24"/>
    </location>
</feature>
<evidence type="ECO:0000313" key="2">
    <source>
        <dbReference type="EMBL" id="KAF6809093.1"/>
    </source>
</evidence>
<evidence type="ECO:0000313" key="3">
    <source>
        <dbReference type="Proteomes" id="UP000652219"/>
    </source>
</evidence>
<organism evidence="2 3">
    <name type="scientific">Colletotrichum sojae</name>
    <dbReference type="NCBI Taxonomy" id="2175907"/>
    <lineage>
        <taxon>Eukaryota</taxon>
        <taxon>Fungi</taxon>
        <taxon>Dikarya</taxon>
        <taxon>Ascomycota</taxon>
        <taxon>Pezizomycotina</taxon>
        <taxon>Sordariomycetes</taxon>
        <taxon>Hypocreomycetidae</taxon>
        <taxon>Glomerellales</taxon>
        <taxon>Glomerellaceae</taxon>
        <taxon>Colletotrichum</taxon>
        <taxon>Colletotrichum orchidearum species complex</taxon>
    </lineage>
</organism>
<accession>A0A8H6JAE2</accession>
<keyword evidence="3" id="KW-1185">Reference proteome</keyword>
<protein>
    <submittedName>
        <fullName evidence="2">Uncharacterized protein</fullName>
    </submittedName>
</protein>
<gene>
    <name evidence="2" type="ORF">CSOJ01_07162</name>
</gene>
<sequence length="106" mass="11344">MRNRCPGNAGFGSEPRPRLTTGPALLISHRPPAIARRIRSLDFHGGDGRSAAWLHVFLVIRSPNPGKILQIALIWGETAMVGIGSHGVALRQARSPPDAPTASPIR</sequence>
<name>A0A8H6JAE2_9PEZI</name>
<proteinExistence type="predicted"/>
<dbReference type="Proteomes" id="UP000652219">
    <property type="component" value="Unassembled WGS sequence"/>
</dbReference>